<evidence type="ECO:0000256" key="1">
    <source>
        <dbReference type="ARBA" id="ARBA00004167"/>
    </source>
</evidence>
<dbReference type="PANTHER" id="PTHR39583">
    <property type="entry name" value="TYPE II SECRETION SYSTEM PROTEIN J-RELATED"/>
    <property type="match status" value="1"/>
</dbReference>
<dbReference type="Pfam" id="PF07963">
    <property type="entry name" value="N_methyl"/>
    <property type="match status" value="1"/>
</dbReference>
<dbReference type="Proteomes" id="UP000043316">
    <property type="component" value="Unassembled WGS sequence"/>
</dbReference>
<dbReference type="PIRSF" id="PIRSF004525">
    <property type="entry name" value="Pilin_peptidase-dep_B_prd"/>
    <property type="match status" value="1"/>
</dbReference>
<evidence type="ECO:0000256" key="2">
    <source>
        <dbReference type="ARBA" id="ARBA00022481"/>
    </source>
</evidence>
<dbReference type="GO" id="GO:0016020">
    <property type="term" value="C:membrane"/>
    <property type="evidence" value="ECO:0007669"/>
    <property type="project" value="UniProtKB-SubCell"/>
</dbReference>
<gene>
    <name evidence="7" type="ORF">ERS008476_02384</name>
</gene>
<dbReference type="EMBL" id="CWJI01000005">
    <property type="protein sequence ID" value="CRY55396.1"/>
    <property type="molecule type" value="Genomic_DNA"/>
</dbReference>
<reference evidence="8" key="1">
    <citation type="submission" date="2015-03" db="EMBL/GenBank/DDBJ databases">
        <authorList>
            <consortium name="Pathogen Informatics"/>
        </authorList>
    </citation>
    <scope>NUCLEOTIDE SEQUENCE [LARGE SCALE GENOMIC DNA]</scope>
    <source>
        <strain evidence="8">R148</strain>
    </source>
</reference>
<proteinExistence type="predicted"/>
<dbReference type="GO" id="GO:0015628">
    <property type="term" value="P:protein secretion by the type II secretion system"/>
    <property type="evidence" value="ECO:0007669"/>
    <property type="project" value="TreeGrafter"/>
</dbReference>
<accession>A0A0H5MEA2</accession>
<sequence>MPKVIRKSVELTLVQSEPKYMAGFTLPEMMLALSIGSMIMLAATQVFPTLRHHITLLQQRYHLELILSQAMAVLEKDLRRAGFCHGECQGNAITTHHYSGEMPDSCLIVAYDLNRNGRWEGEEHTESEYFGYRLRNKGLEAQRGERNCAGSRWENIFDPKEVTITHFSVRRLPEHASAQIYTVQLAGQKTAHSAVRHQLIYTIRGNNL</sequence>
<evidence type="ECO:0000256" key="4">
    <source>
        <dbReference type="ARBA" id="ARBA00022989"/>
    </source>
</evidence>
<comment type="subcellular location">
    <subcellularLocation>
        <location evidence="1">Membrane</location>
        <topology evidence="1">Single-pass membrane protein</topology>
    </subcellularLocation>
</comment>
<name>A0A0H5MEA2_YERIN</name>
<evidence type="ECO:0000313" key="7">
    <source>
        <dbReference type="EMBL" id="CRY55396.1"/>
    </source>
</evidence>
<protein>
    <submittedName>
        <fullName evidence="7">Prepilin peptidase dependent protein B</fullName>
    </submittedName>
</protein>
<keyword evidence="5 6" id="KW-0472">Membrane</keyword>
<dbReference type="NCBIfam" id="TIGR02532">
    <property type="entry name" value="IV_pilin_GFxxxE"/>
    <property type="match status" value="1"/>
</dbReference>
<evidence type="ECO:0000256" key="6">
    <source>
        <dbReference type="SAM" id="Phobius"/>
    </source>
</evidence>
<evidence type="ECO:0000256" key="5">
    <source>
        <dbReference type="ARBA" id="ARBA00023136"/>
    </source>
</evidence>
<organism evidence="7 8">
    <name type="scientific">Yersinia intermedia</name>
    <dbReference type="NCBI Taxonomy" id="631"/>
    <lineage>
        <taxon>Bacteria</taxon>
        <taxon>Pseudomonadati</taxon>
        <taxon>Pseudomonadota</taxon>
        <taxon>Gammaproteobacteria</taxon>
        <taxon>Enterobacterales</taxon>
        <taxon>Yersiniaceae</taxon>
        <taxon>Yersinia</taxon>
    </lineage>
</organism>
<dbReference type="RefSeq" id="WP_053009670.1">
    <property type="nucleotide sequence ID" value="NZ_CWJI01000005.1"/>
</dbReference>
<keyword evidence="3 6" id="KW-0812">Transmembrane</keyword>
<dbReference type="InterPro" id="IPR051621">
    <property type="entry name" value="T2SS_protein_J"/>
</dbReference>
<dbReference type="PANTHER" id="PTHR39583:SF3">
    <property type="entry name" value="PREPILIN PEPTIDASE-DEPENDENT PROTEIN B"/>
    <property type="match status" value="1"/>
</dbReference>
<keyword evidence="4 6" id="KW-1133">Transmembrane helix</keyword>
<evidence type="ECO:0000313" key="8">
    <source>
        <dbReference type="Proteomes" id="UP000043316"/>
    </source>
</evidence>
<dbReference type="PROSITE" id="PS00409">
    <property type="entry name" value="PROKAR_NTER_METHYL"/>
    <property type="match status" value="1"/>
</dbReference>
<evidence type="ECO:0000256" key="3">
    <source>
        <dbReference type="ARBA" id="ARBA00022692"/>
    </source>
</evidence>
<dbReference type="InterPro" id="IPR012902">
    <property type="entry name" value="N_methyl_site"/>
</dbReference>
<keyword evidence="2" id="KW-0488">Methylation</keyword>
<dbReference type="InterPro" id="IPR016419">
    <property type="entry name" value="Prepilin_Pept-dep_B_prd"/>
</dbReference>
<dbReference type="AlphaFoldDB" id="A0A0H5MEA2"/>
<dbReference type="NCBIfam" id="NF007848">
    <property type="entry name" value="PRK10557.1"/>
    <property type="match status" value="1"/>
</dbReference>
<feature type="transmembrane region" description="Helical" evidence="6">
    <location>
        <begin position="29"/>
        <end position="50"/>
    </location>
</feature>